<evidence type="ECO:0000256" key="2">
    <source>
        <dbReference type="PROSITE-ProRule" id="PRU00339"/>
    </source>
</evidence>
<dbReference type="InterPro" id="IPR051829">
    <property type="entry name" value="Multiheme_Cytochr_ET"/>
</dbReference>
<evidence type="ECO:0000256" key="1">
    <source>
        <dbReference type="ARBA" id="ARBA00022729"/>
    </source>
</evidence>
<dbReference type="Gene3D" id="1.10.1130.10">
    <property type="entry name" value="Flavocytochrome C3, Chain A"/>
    <property type="match status" value="2"/>
</dbReference>
<feature type="region of interest" description="Disordered" evidence="3">
    <location>
        <begin position="28"/>
        <end position="53"/>
    </location>
</feature>
<evidence type="ECO:0000256" key="3">
    <source>
        <dbReference type="SAM" id="MobiDB-lite"/>
    </source>
</evidence>
<feature type="repeat" description="TPR" evidence="2">
    <location>
        <begin position="643"/>
        <end position="676"/>
    </location>
</feature>
<evidence type="ECO:0000256" key="4">
    <source>
        <dbReference type="SAM" id="SignalP"/>
    </source>
</evidence>
<dbReference type="Gene3D" id="1.25.10.10">
    <property type="entry name" value="Leucine-rich Repeat Variant"/>
    <property type="match status" value="1"/>
</dbReference>
<keyword evidence="2" id="KW-0802">TPR repeat</keyword>
<name>A0ABU1AWM5_9BACT</name>
<evidence type="ECO:0000259" key="5">
    <source>
        <dbReference type="Pfam" id="PF09699"/>
    </source>
</evidence>
<evidence type="ECO:0000259" key="6">
    <source>
        <dbReference type="Pfam" id="PF13435"/>
    </source>
</evidence>
<keyword evidence="1 4" id="KW-0732">Signal</keyword>
<dbReference type="Proteomes" id="UP001225316">
    <property type="component" value="Unassembled WGS sequence"/>
</dbReference>
<proteinExistence type="predicted"/>
<organism evidence="7 8">
    <name type="scientific">Thalassobacterium maritimum</name>
    <dbReference type="NCBI Taxonomy" id="3041265"/>
    <lineage>
        <taxon>Bacteria</taxon>
        <taxon>Pseudomonadati</taxon>
        <taxon>Verrucomicrobiota</taxon>
        <taxon>Opitutia</taxon>
        <taxon>Puniceicoccales</taxon>
        <taxon>Coraliomargaritaceae</taxon>
        <taxon>Thalassobacterium</taxon>
    </lineage>
</organism>
<dbReference type="InterPro" id="IPR036280">
    <property type="entry name" value="Multihaem_cyt_sf"/>
</dbReference>
<dbReference type="PANTHER" id="PTHR35038">
    <property type="entry name" value="DISSIMILATORY SULFITE REDUCTASE SIRA"/>
    <property type="match status" value="1"/>
</dbReference>
<keyword evidence="8" id="KW-1185">Reference proteome</keyword>
<feature type="domain" description="Doubled CXXCH motif" evidence="5">
    <location>
        <begin position="326"/>
        <end position="355"/>
    </location>
</feature>
<dbReference type="InterPro" id="IPR011990">
    <property type="entry name" value="TPR-like_helical_dom_sf"/>
</dbReference>
<accession>A0ABU1AWM5</accession>
<feature type="signal peptide" evidence="4">
    <location>
        <begin position="1"/>
        <end position="28"/>
    </location>
</feature>
<comment type="caution">
    <text evidence="7">The sequence shown here is derived from an EMBL/GenBank/DDBJ whole genome shotgun (WGS) entry which is preliminary data.</text>
</comment>
<dbReference type="PANTHER" id="PTHR35038:SF8">
    <property type="entry name" value="C-TYPE POLYHEME CYTOCHROME OMCC"/>
    <property type="match status" value="1"/>
</dbReference>
<feature type="domain" description="Cytochrome c-552/4" evidence="6">
    <location>
        <begin position="64"/>
        <end position="93"/>
    </location>
</feature>
<dbReference type="RefSeq" id="WP_308951182.1">
    <property type="nucleotide sequence ID" value="NZ_JARXHW010000033.1"/>
</dbReference>
<sequence>MLQFNRQPLTSLLITSLALILTSCGDSADQGDTAKSSSPAQKQPGQVFPYSHNPQRLAKFGPDTCVKCHEKEVTEWKSSHHAKANRPVSVKKDAAAFTPTRRIQESGVTYEMVQVDEAFKLRVLSDDAPTLEYDLVGVIGETPLRQYLALLPGNRFQTISATYDVINDRWVDVFAGEDRLPGEWGHWAGQGMNWNANCAYCHTTEYDKAFDFEGNLYQSTWIQQGIACAECHIGLEEHLIASQAGDYTSGLSRLDPLQTKENCLTCHSRRDQLTADEFALGDRFDDHFSVSLPDQPGLYYADGQILDEDYVHASFEMSRMAHAGVTCMDCHNPHTLEHILPAENNMLCMRCHETGMLEAPIIEPVKHSFHAEGSTGNQCIECHMSETVYMQVDWRADHGFHSPDPLMTKELGIPNACSKCHTDETVDWAVEHAEAWYGEKLESSRQRQRARAISKAYNYDPAALPALLELAKDEDIAAWQATYTGLIANYLPHPDAEAHLRSELDNESPLVRVRATSGLAMIESGSEALIDQLKDKSRSVRIAASRGLATRNEEITDPVAAKEWAEYLEFNSDRPQSLLIKANTAARESRPEDTLNYVQRATELDALNPEMYHQGAILLSSAGLNKEARKQLFKGWEYAPHDPRFPYSLGLLAAESNDLESAIGYLEETVAMQPDFYRAWYNLSLAYTRLNRPEDAARAMQQARGE</sequence>
<reference evidence="7 8" key="1">
    <citation type="submission" date="2023-04" db="EMBL/GenBank/DDBJ databases">
        <title>A novel bacteria isolated from coastal sediment.</title>
        <authorList>
            <person name="Liu X.-J."/>
            <person name="Du Z.-J."/>
        </authorList>
    </citation>
    <scope>NUCLEOTIDE SEQUENCE [LARGE SCALE GENOMIC DNA]</scope>
    <source>
        <strain evidence="7 8">SDUM461003</strain>
    </source>
</reference>
<dbReference type="SUPFAM" id="SSF48452">
    <property type="entry name" value="TPR-like"/>
    <property type="match status" value="1"/>
</dbReference>
<dbReference type="Gene3D" id="1.25.40.10">
    <property type="entry name" value="Tetratricopeptide repeat domain"/>
    <property type="match status" value="1"/>
</dbReference>
<protein>
    <submittedName>
        <fullName evidence="7">Multiheme c-type cytochrome</fullName>
    </submittedName>
</protein>
<evidence type="ECO:0000313" key="7">
    <source>
        <dbReference type="EMBL" id="MDQ8208560.1"/>
    </source>
</evidence>
<dbReference type="InterPro" id="IPR023155">
    <property type="entry name" value="Cyt_c-552/4"/>
</dbReference>
<dbReference type="Pfam" id="PF09699">
    <property type="entry name" value="Paired_CXXCH_1"/>
    <property type="match status" value="1"/>
</dbReference>
<dbReference type="PROSITE" id="PS51257">
    <property type="entry name" value="PROKAR_LIPOPROTEIN"/>
    <property type="match status" value="1"/>
</dbReference>
<dbReference type="CDD" id="cd08168">
    <property type="entry name" value="Cytochrom_C3"/>
    <property type="match status" value="1"/>
</dbReference>
<dbReference type="PROSITE" id="PS50005">
    <property type="entry name" value="TPR"/>
    <property type="match status" value="1"/>
</dbReference>
<dbReference type="EMBL" id="JARXHW010000033">
    <property type="protein sequence ID" value="MDQ8208560.1"/>
    <property type="molecule type" value="Genomic_DNA"/>
</dbReference>
<dbReference type="SUPFAM" id="SSF48371">
    <property type="entry name" value="ARM repeat"/>
    <property type="match status" value="1"/>
</dbReference>
<gene>
    <name evidence="7" type="ORF">QEH52_13630</name>
</gene>
<feature type="chain" id="PRO_5046785051" evidence="4">
    <location>
        <begin position="29"/>
        <end position="706"/>
    </location>
</feature>
<dbReference type="SUPFAM" id="SSF48695">
    <property type="entry name" value="Multiheme cytochromes"/>
    <property type="match status" value="1"/>
</dbReference>
<evidence type="ECO:0000313" key="8">
    <source>
        <dbReference type="Proteomes" id="UP001225316"/>
    </source>
</evidence>
<dbReference type="Pfam" id="PF13435">
    <property type="entry name" value="Cytochrome_C554"/>
    <property type="match status" value="1"/>
</dbReference>
<dbReference type="Pfam" id="PF13432">
    <property type="entry name" value="TPR_16"/>
    <property type="match status" value="1"/>
</dbReference>
<dbReference type="InterPro" id="IPR016024">
    <property type="entry name" value="ARM-type_fold"/>
</dbReference>
<dbReference type="InterPro" id="IPR011989">
    <property type="entry name" value="ARM-like"/>
</dbReference>
<feature type="compositionally biased region" description="Polar residues" evidence="3">
    <location>
        <begin position="33"/>
        <end position="44"/>
    </location>
</feature>
<dbReference type="InterPro" id="IPR019734">
    <property type="entry name" value="TPR_rpt"/>
</dbReference>
<dbReference type="InterPro" id="IPR010177">
    <property type="entry name" value="Paired_CXXCH_1"/>
</dbReference>